<dbReference type="WBParaSite" id="SSTP_0000664700.1">
    <property type="protein sequence ID" value="SSTP_0000664700.1"/>
    <property type="gene ID" value="SSTP_0000664700"/>
</dbReference>
<reference evidence="1" key="1">
    <citation type="submission" date="2015-08" db="UniProtKB">
        <authorList>
            <consortium name="WormBaseParasite"/>
        </authorList>
    </citation>
    <scope>IDENTIFICATION</scope>
</reference>
<organism evidence="1">
    <name type="scientific">Strongyloides stercoralis</name>
    <name type="common">Threadworm</name>
    <dbReference type="NCBI Taxonomy" id="6248"/>
    <lineage>
        <taxon>Eukaryota</taxon>
        <taxon>Metazoa</taxon>
        <taxon>Ecdysozoa</taxon>
        <taxon>Nematoda</taxon>
        <taxon>Chromadorea</taxon>
        <taxon>Rhabditida</taxon>
        <taxon>Tylenchina</taxon>
        <taxon>Panagrolaimomorpha</taxon>
        <taxon>Strongyloidoidea</taxon>
        <taxon>Strongyloididae</taxon>
        <taxon>Strongyloides</taxon>
    </lineage>
</organism>
<name>A0A0K0EAX2_STRER</name>
<evidence type="ECO:0000313" key="1">
    <source>
        <dbReference type="WBParaSite" id="SSTP_0000664700.1"/>
    </source>
</evidence>
<proteinExistence type="predicted"/>
<dbReference type="AlphaFoldDB" id="A0A0K0EAX2"/>
<protein>
    <submittedName>
        <fullName evidence="1">Uncharacterized protein</fullName>
    </submittedName>
</protein>
<accession>A0A0K0EAX2</accession>
<sequence length="66" mass="8099">MVILHIFKYIYFIFLKNHLTTLQLKNEVLRLVNNWRKQNDDFCLEILHLKRLLIFIKLVKCLEKGI</sequence>